<keyword evidence="2" id="KW-0547">Nucleotide-binding</keyword>
<dbReference type="PANTHER" id="PTHR12227">
    <property type="entry name" value="GLYCERATE KINASE"/>
    <property type="match status" value="1"/>
</dbReference>
<evidence type="ECO:0000256" key="1">
    <source>
        <dbReference type="ARBA" id="ARBA00022679"/>
    </source>
</evidence>
<evidence type="ECO:0000256" key="2">
    <source>
        <dbReference type="ARBA" id="ARBA00022741"/>
    </source>
</evidence>
<dbReference type="GO" id="GO:0005737">
    <property type="term" value="C:cytoplasm"/>
    <property type="evidence" value="ECO:0007669"/>
    <property type="project" value="TreeGrafter"/>
</dbReference>
<dbReference type="FunFam" id="3.40.1480.10:FF:000002">
    <property type="entry name" value="Glycerate kinase"/>
    <property type="match status" value="1"/>
</dbReference>
<dbReference type="Gene3D" id="3.40.1480.10">
    <property type="entry name" value="MOFRL domain"/>
    <property type="match status" value="1"/>
</dbReference>
<keyword evidence="4" id="KW-0067">ATP-binding</keyword>
<evidence type="ECO:0000259" key="6">
    <source>
        <dbReference type="Pfam" id="PF13660"/>
    </source>
</evidence>
<dbReference type="Proteomes" id="UP001241110">
    <property type="component" value="Unassembled WGS sequence"/>
</dbReference>
<gene>
    <name evidence="7" type="ORF">QNI16_03000</name>
</gene>
<evidence type="ECO:0000313" key="8">
    <source>
        <dbReference type="Proteomes" id="UP001241110"/>
    </source>
</evidence>
<dbReference type="GO" id="GO:0008887">
    <property type="term" value="F:glycerate kinase activity"/>
    <property type="evidence" value="ECO:0007669"/>
    <property type="project" value="InterPro"/>
</dbReference>
<organism evidence="7 8">
    <name type="scientific">Xanthocytophaga flava</name>
    <dbReference type="NCBI Taxonomy" id="3048013"/>
    <lineage>
        <taxon>Bacteria</taxon>
        <taxon>Pseudomonadati</taxon>
        <taxon>Bacteroidota</taxon>
        <taxon>Cytophagia</taxon>
        <taxon>Cytophagales</taxon>
        <taxon>Rhodocytophagaceae</taxon>
        <taxon>Xanthocytophaga</taxon>
    </lineage>
</organism>
<dbReference type="InterPro" id="IPR007835">
    <property type="entry name" value="MOFRL"/>
</dbReference>
<dbReference type="SUPFAM" id="SSF82544">
    <property type="entry name" value="GckA/TtuD-like"/>
    <property type="match status" value="1"/>
</dbReference>
<feature type="domain" description="MOFRL-associated" evidence="6">
    <location>
        <begin position="8"/>
        <end position="244"/>
    </location>
</feature>
<sequence>MQDQRQVARTIFAHALTAVEPAQLIKRAIGIDGYTLHCVNEIVDLQAFNTIYVIGAGKASVPMAAAMEEIIDAKISKGVIITKYGHATPLQYIVTTEAGHPVPDENGLKGTETIKSILESATENDLVIMLLSGGGSALLADIPLGCTLSDIQQCNELLLQSGADIVEINTVRKHLSNVKGGQLARIAYPAKVVTLILSDVLGDPLNVIASGPTVPDPTTFADAWKVLEKYNLLNKISDSVLAYLTEGKNGTYQETPKPGDRIFERVSNYIIGSNRLALAFAREKAEELGYTVEIYSDQLQGEAREVAKMIISHAKEVYKDITKPKPYCILAGGETTVTIRGNGLGGRNQELALAAAIELEHQAGITLLSAGTDGTDGPTDATGALADSATLFQAIELGIDGNVYLENNDSYHFFQQVGGHLITGPTQTNVMDLIVVLIHA</sequence>
<comment type="caution">
    <text evidence="7">The sequence shown here is derived from an EMBL/GenBank/DDBJ whole genome shotgun (WGS) entry which is preliminary data.</text>
</comment>
<dbReference type="InterPro" id="IPR038614">
    <property type="entry name" value="GK_N_sf"/>
</dbReference>
<feature type="domain" description="MOFRL" evidence="5">
    <location>
        <begin position="328"/>
        <end position="432"/>
    </location>
</feature>
<dbReference type="RefSeq" id="WP_313975609.1">
    <property type="nucleotide sequence ID" value="NZ_JASJOS010000001.1"/>
</dbReference>
<evidence type="ECO:0000313" key="7">
    <source>
        <dbReference type="EMBL" id="MDJ1479436.1"/>
    </source>
</evidence>
<dbReference type="InterPro" id="IPR039760">
    <property type="entry name" value="MOFRL_protein"/>
</dbReference>
<proteinExistence type="predicted"/>
<accession>A0AAE3QIV6</accession>
<dbReference type="Pfam" id="PF13660">
    <property type="entry name" value="DUF4147"/>
    <property type="match status" value="1"/>
</dbReference>
<evidence type="ECO:0000256" key="3">
    <source>
        <dbReference type="ARBA" id="ARBA00022777"/>
    </source>
</evidence>
<dbReference type="InterPro" id="IPR037035">
    <property type="entry name" value="GK-like_C_sf"/>
</dbReference>
<keyword evidence="3 7" id="KW-0418">Kinase</keyword>
<name>A0AAE3QIV6_9BACT</name>
<protein>
    <submittedName>
        <fullName evidence="7">Glycerate kinase</fullName>
    </submittedName>
</protein>
<evidence type="ECO:0000259" key="5">
    <source>
        <dbReference type="Pfam" id="PF05161"/>
    </source>
</evidence>
<dbReference type="GO" id="GO:0005524">
    <property type="term" value="F:ATP binding"/>
    <property type="evidence" value="ECO:0007669"/>
    <property type="project" value="UniProtKB-KW"/>
</dbReference>
<evidence type="ECO:0000256" key="4">
    <source>
        <dbReference type="ARBA" id="ARBA00022840"/>
    </source>
</evidence>
<dbReference type="PANTHER" id="PTHR12227:SF0">
    <property type="entry name" value="GLYCERATE KINASE"/>
    <property type="match status" value="1"/>
</dbReference>
<dbReference type="InterPro" id="IPR025286">
    <property type="entry name" value="MOFRL_assoc_dom"/>
</dbReference>
<dbReference type="Pfam" id="PF05161">
    <property type="entry name" value="MOFRL"/>
    <property type="match status" value="1"/>
</dbReference>
<reference evidence="7" key="1">
    <citation type="submission" date="2023-05" db="EMBL/GenBank/DDBJ databases">
        <authorList>
            <person name="Zhang X."/>
        </authorList>
    </citation>
    <scope>NUCLEOTIDE SEQUENCE</scope>
    <source>
        <strain evidence="7">YF14B1</strain>
    </source>
</reference>
<dbReference type="AlphaFoldDB" id="A0AAE3QIV6"/>
<dbReference type="Gene3D" id="3.40.50.10180">
    <property type="entry name" value="Glycerate kinase, MOFRL-like N-terminal domain"/>
    <property type="match status" value="1"/>
</dbReference>
<dbReference type="EMBL" id="JASJOS010000001">
    <property type="protein sequence ID" value="MDJ1479436.1"/>
    <property type="molecule type" value="Genomic_DNA"/>
</dbReference>
<dbReference type="FunFam" id="3.40.50.10180:FF:000001">
    <property type="entry name" value="Glycerate kinase"/>
    <property type="match status" value="1"/>
</dbReference>
<keyword evidence="1" id="KW-0808">Transferase</keyword>